<proteinExistence type="predicted"/>
<accession>A0ABD1YXW0</accession>
<keyword evidence="3" id="KW-1185">Reference proteome</keyword>
<evidence type="ECO:0000256" key="1">
    <source>
        <dbReference type="SAM" id="Phobius"/>
    </source>
</evidence>
<reference evidence="2 3" key="1">
    <citation type="submission" date="2024-09" db="EMBL/GenBank/DDBJ databases">
        <title>Chromosome-scale assembly of Riccia fluitans.</title>
        <authorList>
            <person name="Paukszto L."/>
            <person name="Sawicki J."/>
            <person name="Karawczyk K."/>
            <person name="Piernik-Szablinska J."/>
            <person name="Szczecinska M."/>
            <person name="Mazdziarz M."/>
        </authorList>
    </citation>
    <scope>NUCLEOTIDE SEQUENCE [LARGE SCALE GENOMIC DNA]</scope>
    <source>
        <strain evidence="2">Rf_01</strain>
        <tissue evidence="2">Aerial parts of the thallus</tissue>
    </source>
</reference>
<gene>
    <name evidence="2" type="ORF">R1flu_006713</name>
</gene>
<keyword evidence="1" id="KW-1133">Transmembrane helix</keyword>
<comment type="caution">
    <text evidence="2">The sequence shown here is derived from an EMBL/GenBank/DDBJ whole genome shotgun (WGS) entry which is preliminary data.</text>
</comment>
<keyword evidence="1" id="KW-0812">Transmembrane</keyword>
<protein>
    <recommendedName>
        <fullName evidence="4">Type II secretion system protein GspF domain-containing protein</fullName>
    </recommendedName>
</protein>
<sequence length="157" mass="17460">MNCMMGSNGEKPGPVKRTIAKLRNKGTDDEQHEDHFHNKHETTETYAESVAYGLVREIFEYMNSSEGQVAIRDVLTTQTKVATSLAITEGAREATRVTAASAVRGSYDAAEGKYLDMWMKLPKIVRATAVPFMLVYMASLGMAILFSLWRFALFGVN</sequence>
<evidence type="ECO:0000313" key="2">
    <source>
        <dbReference type="EMBL" id="KAL2635234.1"/>
    </source>
</evidence>
<dbReference type="Proteomes" id="UP001605036">
    <property type="component" value="Unassembled WGS sequence"/>
</dbReference>
<keyword evidence="1" id="KW-0472">Membrane</keyword>
<evidence type="ECO:0008006" key="4">
    <source>
        <dbReference type="Google" id="ProtNLM"/>
    </source>
</evidence>
<dbReference type="AlphaFoldDB" id="A0ABD1YXW0"/>
<dbReference type="EMBL" id="JBHFFA010000003">
    <property type="protein sequence ID" value="KAL2635234.1"/>
    <property type="molecule type" value="Genomic_DNA"/>
</dbReference>
<feature type="transmembrane region" description="Helical" evidence="1">
    <location>
        <begin position="127"/>
        <end position="149"/>
    </location>
</feature>
<evidence type="ECO:0000313" key="3">
    <source>
        <dbReference type="Proteomes" id="UP001605036"/>
    </source>
</evidence>
<organism evidence="2 3">
    <name type="scientific">Riccia fluitans</name>
    <dbReference type="NCBI Taxonomy" id="41844"/>
    <lineage>
        <taxon>Eukaryota</taxon>
        <taxon>Viridiplantae</taxon>
        <taxon>Streptophyta</taxon>
        <taxon>Embryophyta</taxon>
        <taxon>Marchantiophyta</taxon>
        <taxon>Marchantiopsida</taxon>
        <taxon>Marchantiidae</taxon>
        <taxon>Marchantiales</taxon>
        <taxon>Ricciaceae</taxon>
        <taxon>Riccia</taxon>
    </lineage>
</organism>
<name>A0ABD1YXW0_9MARC</name>